<sequence length="1206" mass="134170">MLSVATSYILLSPHLSQLPLLARVNSCCKFRLFNSGLLPHGLRVDCGIFAGFGYVAVAWIHGLKSLCFYCNFSNWVLCSGGFGIWVLEILLIFFFPGVFGFMETQLEGKNQYLYGPVVPEMKSVGKRSLEWDLNDWKWDGDLFTATQLNSVSSDCMSRQLFPTDPEILATGEASNNLSSAYDDVNLAEGKRELEKRRRGVINEGGVEMNDGAGSLNLNLGRQVYPIIEGEEKSGKKTKITASTLNRAVCQVEDCRADLSNAKDYHRRHKVCDMHSKASNALVGNVMQRFCQQCSRFHVLQEFDEGKRSCRRRLAGHNKRRRKTHPDASVVNDNSLNEEKGSSYLLMSLLRILSNMHFARFVHWKSLPEHRWSLQFWSLARVVAGEGSTELVGHGLGFHKSRQVVVLNNLARLFFSRMDFPCPKGWENHLANGSDNMRNQDVLTHLLRNLASMAGTINGRNLVSLLEGSQDLVKAGTSGAAQNVPNTNSNGPESSRPFDSSIKMDNGLISQNPPESMVQCEMTPANDMTKKCITSDCDGRGSLKSPSVPQSSNAILSRDSLRPQSVAAETAIGRIGLSNIDLNNAYDDDVQDYVGNTRNSRPPFPPGNAPLDHPLWVQCDSLKSSPPQTSRNSDSTSTQSPSSSSGEAQSRTDRIVFKLFGKAPNDFPHALRSQILNWLSHSPTEIESYIRPGCVILTVYLRLENSAWEELCYNLGSTLRKLAGSNDSFWRTGWIYTRVQHSVAFLYNGQVVLDVPLRFKSPQSCQIFGVKPLAVSSSSSAQFIVKGVNLLLSNTRFLCALEGKYLVQDSCYDLIDADAAIAHHELQHLSFSCNIPNVTGRGFIEVEDNGLSSCSFPFIVAEQEICSEICKLENVIEAAETADDIRIKTKLMEEKTQALYFVQEMGWLLHRNRVKDRLGHVAPVQDRFHFNRFMWLVGFSLDHDWCAVMKKLLNIIFEGTVDIGNRSSVELALSEMDLLHKAVERNCRPMVELLLKFEPGNASDRGDSKEKQVNKSPDRFIFRPDTVGPTGLTPLHVAASMHGAENVLDALTDDPGLVGTGAWKSAQDTTGLTPYDHASLRGYYSYIQLVQSKTRNTCKSEYVLDIPGTLVDSNIKQKLSDGQRSSKVSSLQTEKIETTAMPRHCGQCQQKLAYGGARRAVVYRPAMLSMVAIAAVCVCVALLFKSSPKVYYVFQPFSWESLEYGSM</sequence>
<feature type="compositionally biased region" description="Polar residues" evidence="11">
    <location>
        <begin position="543"/>
        <end position="554"/>
    </location>
</feature>
<evidence type="ECO:0000256" key="6">
    <source>
        <dbReference type="ARBA" id="ARBA00023015"/>
    </source>
</evidence>
<feature type="transmembrane region" description="Helical" evidence="12">
    <location>
        <begin position="48"/>
        <end position="70"/>
    </location>
</feature>
<organism evidence="14 15">
    <name type="scientific">Sphenostylis stenocarpa</name>
    <dbReference type="NCBI Taxonomy" id="92480"/>
    <lineage>
        <taxon>Eukaryota</taxon>
        <taxon>Viridiplantae</taxon>
        <taxon>Streptophyta</taxon>
        <taxon>Embryophyta</taxon>
        <taxon>Tracheophyta</taxon>
        <taxon>Spermatophyta</taxon>
        <taxon>Magnoliopsida</taxon>
        <taxon>eudicotyledons</taxon>
        <taxon>Gunneridae</taxon>
        <taxon>Pentapetalae</taxon>
        <taxon>rosids</taxon>
        <taxon>fabids</taxon>
        <taxon>Fabales</taxon>
        <taxon>Fabaceae</taxon>
        <taxon>Papilionoideae</taxon>
        <taxon>50 kb inversion clade</taxon>
        <taxon>NPAAA clade</taxon>
        <taxon>indigoferoid/millettioid clade</taxon>
        <taxon>Phaseoleae</taxon>
        <taxon>Sphenostylis</taxon>
    </lineage>
</organism>
<evidence type="ECO:0000256" key="9">
    <source>
        <dbReference type="ARBA" id="ARBA00023242"/>
    </source>
</evidence>
<reference evidence="14" key="1">
    <citation type="submission" date="2023-10" db="EMBL/GenBank/DDBJ databases">
        <authorList>
            <person name="Domelevo Entfellner J.-B."/>
        </authorList>
    </citation>
    <scope>NUCLEOTIDE SEQUENCE</scope>
</reference>
<keyword evidence="15" id="KW-1185">Reference proteome</keyword>
<feature type="compositionally biased region" description="Low complexity" evidence="11">
    <location>
        <begin position="627"/>
        <end position="648"/>
    </location>
</feature>
<feature type="region of interest" description="Disordered" evidence="11">
    <location>
        <begin position="313"/>
        <end position="333"/>
    </location>
</feature>
<dbReference type="Gene3D" id="4.10.1100.10">
    <property type="entry name" value="Transcription factor, SBP-box domain"/>
    <property type="match status" value="1"/>
</dbReference>
<proteinExistence type="predicted"/>
<feature type="region of interest" description="Disordered" evidence="11">
    <location>
        <begin position="476"/>
        <end position="511"/>
    </location>
</feature>
<protein>
    <recommendedName>
        <fullName evidence="13">SBP-type domain-containing protein</fullName>
    </recommendedName>
</protein>
<dbReference type="SUPFAM" id="SSF103612">
    <property type="entry name" value="SBT domain"/>
    <property type="match status" value="1"/>
</dbReference>
<keyword evidence="7" id="KW-0238">DNA-binding</keyword>
<dbReference type="GO" id="GO:0005634">
    <property type="term" value="C:nucleus"/>
    <property type="evidence" value="ECO:0007669"/>
    <property type="project" value="UniProtKB-SubCell"/>
</dbReference>
<evidence type="ECO:0000256" key="10">
    <source>
        <dbReference type="PROSITE-ProRule" id="PRU00470"/>
    </source>
</evidence>
<dbReference type="InterPro" id="IPR044817">
    <property type="entry name" value="SBP-like"/>
</dbReference>
<feature type="region of interest" description="Disordered" evidence="11">
    <location>
        <begin position="539"/>
        <end position="562"/>
    </location>
</feature>
<accession>A0AA86T709</accession>
<keyword evidence="3" id="KW-0479">Metal-binding</keyword>
<keyword evidence="12" id="KW-1133">Transmembrane helix</keyword>
<evidence type="ECO:0000259" key="13">
    <source>
        <dbReference type="PROSITE" id="PS51141"/>
    </source>
</evidence>
<dbReference type="Gramene" id="rna-AYBTSS11_LOCUS27804">
    <property type="protein sequence ID" value="CAJ1975678.1"/>
    <property type="gene ID" value="gene-AYBTSS11_LOCUS27804"/>
</dbReference>
<dbReference type="PANTHER" id="PTHR31251:SF86">
    <property type="entry name" value="SQUAMOSA PROMOTER-BINDING-LIKE PROTEIN 1"/>
    <property type="match status" value="1"/>
</dbReference>
<feature type="transmembrane region" description="Helical" evidence="12">
    <location>
        <begin position="1165"/>
        <end position="1183"/>
    </location>
</feature>
<name>A0AA86T709_9FABA</name>
<feature type="compositionally biased region" description="Polar residues" evidence="11">
    <location>
        <begin position="478"/>
        <end position="492"/>
    </location>
</feature>
<dbReference type="Pfam" id="PF26102">
    <property type="entry name" value="Ig_SPL7"/>
    <property type="match status" value="1"/>
</dbReference>
<keyword evidence="4 10" id="KW-0863">Zinc-finger</keyword>
<dbReference type="InterPro" id="IPR036893">
    <property type="entry name" value="SBP_sf"/>
</dbReference>
<dbReference type="GO" id="GO:0008270">
    <property type="term" value="F:zinc ion binding"/>
    <property type="evidence" value="ECO:0007669"/>
    <property type="project" value="UniProtKB-KW"/>
</dbReference>
<feature type="region of interest" description="Disordered" evidence="11">
    <location>
        <begin position="617"/>
        <end position="649"/>
    </location>
</feature>
<dbReference type="InterPro" id="IPR004333">
    <property type="entry name" value="SBP_dom"/>
</dbReference>
<evidence type="ECO:0000256" key="5">
    <source>
        <dbReference type="ARBA" id="ARBA00022833"/>
    </source>
</evidence>
<evidence type="ECO:0000256" key="7">
    <source>
        <dbReference type="ARBA" id="ARBA00023125"/>
    </source>
</evidence>
<comment type="subcellular location">
    <subcellularLocation>
        <location evidence="2">Cell membrane</location>
        <topology evidence="2">Peripheral membrane protein</topology>
    </subcellularLocation>
    <subcellularLocation>
        <location evidence="1">Nucleus</location>
    </subcellularLocation>
</comment>
<keyword evidence="5" id="KW-0862">Zinc</keyword>
<evidence type="ECO:0000313" key="15">
    <source>
        <dbReference type="Proteomes" id="UP001189624"/>
    </source>
</evidence>
<keyword evidence="6" id="KW-0805">Transcription regulation</keyword>
<keyword evidence="9" id="KW-0539">Nucleus</keyword>
<dbReference type="Pfam" id="PF03110">
    <property type="entry name" value="SBP"/>
    <property type="match status" value="1"/>
</dbReference>
<evidence type="ECO:0000256" key="11">
    <source>
        <dbReference type="SAM" id="MobiDB-lite"/>
    </source>
</evidence>
<keyword evidence="12" id="KW-0472">Membrane</keyword>
<evidence type="ECO:0000256" key="3">
    <source>
        <dbReference type="ARBA" id="ARBA00022723"/>
    </source>
</evidence>
<dbReference type="InterPro" id="IPR036770">
    <property type="entry name" value="Ankyrin_rpt-contain_sf"/>
</dbReference>
<dbReference type="SUPFAM" id="SSF48403">
    <property type="entry name" value="Ankyrin repeat"/>
    <property type="match status" value="1"/>
</dbReference>
<evidence type="ECO:0000313" key="14">
    <source>
        <dbReference type="EMBL" id="CAJ1975678.1"/>
    </source>
</evidence>
<feature type="compositionally biased region" description="Basic residues" evidence="11">
    <location>
        <begin position="313"/>
        <end position="323"/>
    </location>
</feature>
<dbReference type="PANTHER" id="PTHR31251">
    <property type="entry name" value="SQUAMOSA PROMOTER-BINDING-LIKE PROTEIN 4"/>
    <property type="match status" value="1"/>
</dbReference>
<dbReference type="AlphaFoldDB" id="A0AA86T709"/>
<gene>
    <name evidence="14" type="ORF">AYBTSS11_LOCUS27804</name>
</gene>
<evidence type="ECO:0000256" key="4">
    <source>
        <dbReference type="ARBA" id="ARBA00022771"/>
    </source>
</evidence>
<dbReference type="Proteomes" id="UP001189624">
    <property type="component" value="Chromosome 9"/>
</dbReference>
<feature type="transmembrane region" description="Helical" evidence="12">
    <location>
        <begin position="82"/>
        <end position="102"/>
    </location>
</feature>
<dbReference type="EMBL" id="OY731406">
    <property type="protein sequence ID" value="CAJ1975678.1"/>
    <property type="molecule type" value="Genomic_DNA"/>
</dbReference>
<evidence type="ECO:0000256" key="12">
    <source>
        <dbReference type="SAM" id="Phobius"/>
    </source>
</evidence>
<dbReference type="GO" id="GO:0005886">
    <property type="term" value="C:plasma membrane"/>
    <property type="evidence" value="ECO:0007669"/>
    <property type="project" value="UniProtKB-SubCell"/>
</dbReference>
<dbReference type="FunFam" id="4.10.1100.10:FF:000001">
    <property type="entry name" value="Squamosa promoter-binding-like protein 14"/>
    <property type="match status" value="1"/>
</dbReference>
<dbReference type="Gene3D" id="1.25.40.20">
    <property type="entry name" value="Ankyrin repeat-containing domain"/>
    <property type="match status" value="1"/>
</dbReference>
<evidence type="ECO:0000256" key="1">
    <source>
        <dbReference type="ARBA" id="ARBA00004123"/>
    </source>
</evidence>
<evidence type="ECO:0000256" key="8">
    <source>
        <dbReference type="ARBA" id="ARBA00023163"/>
    </source>
</evidence>
<dbReference type="GO" id="GO:0003677">
    <property type="term" value="F:DNA binding"/>
    <property type="evidence" value="ECO:0007669"/>
    <property type="project" value="UniProtKB-KW"/>
</dbReference>
<evidence type="ECO:0000256" key="2">
    <source>
        <dbReference type="ARBA" id="ARBA00004202"/>
    </source>
</evidence>
<feature type="domain" description="SBP-type" evidence="13">
    <location>
        <begin position="246"/>
        <end position="323"/>
    </location>
</feature>
<feature type="region of interest" description="Disordered" evidence="11">
    <location>
        <begin position="590"/>
        <end position="609"/>
    </location>
</feature>
<keyword evidence="8" id="KW-0804">Transcription</keyword>
<keyword evidence="12" id="KW-0812">Transmembrane</keyword>
<dbReference type="PROSITE" id="PS51141">
    <property type="entry name" value="ZF_SBP"/>
    <property type="match status" value="1"/>
</dbReference>